<dbReference type="SUPFAM" id="SSF103473">
    <property type="entry name" value="MFS general substrate transporter"/>
    <property type="match status" value="1"/>
</dbReference>
<protein>
    <recommendedName>
        <fullName evidence="10">Fluoride-specific ion channel FluC</fullName>
    </recommendedName>
</protein>
<evidence type="ECO:0000256" key="7">
    <source>
        <dbReference type="ARBA" id="ARBA00035120"/>
    </source>
</evidence>
<dbReference type="PANTHER" id="PTHR28259:SF1">
    <property type="entry name" value="FLUORIDE EXPORT PROTEIN 1-RELATED"/>
    <property type="match status" value="1"/>
</dbReference>
<comment type="subcellular location">
    <subcellularLocation>
        <location evidence="1 10">Cell membrane</location>
        <topology evidence="1 10">Multi-pass membrane protein</topology>
    </subcellularLocation>
</comment>
<keyword evidence="12" id="KW-1185">Reference proteome</keyword>
<evidence type="ECO:0000256" key="8">
    <source>
        <dbReference type="ARBA" id="ARBA00035585"/>
    </source>
</evidence>
<feature type="binding site" evidence="10">
    <location>
        <position position="126"/>
    </location>
    <ligand>
        <name>Na(+)</name>
        <dbReference type="ChEBI" id="CHEBI:29101"/>
        <note>structural</note>
    </ligand>
</feature>
<proteinExistence type="inferred from homology"/>
<evidence type="ECO:0000256" key="9">
    <source>
        <dbReference type="ARBA" id="ARBA00049940"/>
    </source>
</evidence>
<feature type="transmembrane region" description="Helical" evidence="10">
    <location>
        <begin position="147"/>
        <end position="168"/>
    </location>
</feature>
<organism evidence="11 12">
    <name type="scientific">Dermabacter jinjuensis</name>
    <dbReference type="NCBI Taxonomy" id="1667168"/>
    <lineage>
        <taxon>Bacteria</taxon>
        <taxon>Bacillati</taxon>
        <taxon>Actinomycetota</taxon>
        <taxon>Actinomycetes</taxon>
        <taxon>Micrococcales</taxon>
        <taxon>Dermabacteraceae</taxon>
        <taxon>Dermabacter</taxon>
    </lineage>
</organism>
<keyword evidence="4 10" id="KW-1133">Transmembrane helix</keyword>
<keyword evidence="10" id="KW-0406">Ion transport</keyword>
<dbReference type="InterPro" id="IPR003691">
    <property type="entry name" value="FluC"/>
</dbReference>
<evidence type="ECO:0000313" key="12">
    <source>
        <dbReference type="Proteomes" id="UP000815698"/>
    </source>
</evidence>
<dbReference type="EMBL" id="CP023482">
    <property type="protein sequence ID" value="ATH95979.1"/>
    <property type="molecule type" value="Genomic_DNA"/>
</dbReference>
<accession>A0ABM6PLU7</accession>
<keyword evidence="2 10" id="KW-1003">Cell membrane</keyword>
<dbReference type="NCBIfam" id="TIGR00494">
    <property type="entry name" value="crcB"/>
    <property type="match status" value="1"/>
</dbReference>
<keyword evidence="5 10" id="KW-0472">Membrane</keyword>
<dbReference type="RefSeq" id="WP_096882507.1">
    <property type="nucleotide sequence ID" value="NZ_CP023482.1"/>
</dbReference>
<evidence type="ECO:0000256" key="1">
    <source>
        <dbReference type="ARBA" id="ARBA00004651"/>
    </source>
</evidence>
<comment type="catalytic activity">
    <reaction evidence="8">
        <text>fluoride(in) = fluoride(out)</text>
        <dbReference type="Rhea" id="RHEA:76159"/>
        <dbReference type="ChEBI" id="CHEBI:17051"/>
    </reaction>
    <physiologicalReaction direction="left-to-right" evidence="8">
        <dbReference type="Rhea" id="RHEA:76160"/>
    </physiologicalReaction>
</comment>
<gene>
    <name evidence="10 11" type="primary">crcB</name>
    <name evidence="10" type="synonym">fluC</name>
    <name evidence="11" type="ORF">COP05_01870</name>
</gene>
<comment type="function">
    <text evidence="9 10">Fluoride-specific ion channel. Important for reducing fluoride concentration in the cell, thus reducing its toxicity.</text>
</comment>
<evidence type="ECO:0000256" key="6">
    <source>
        <dbReference type="ARBA" id="ARBA00023303"/>
    </source>
</evidence>
<reference evidence="11 12" key="1">
    <citation type="journal article" date="2016" name="Int. J. Syst. Evol. Microbiol.">
        <title>Dermabacter jinjuensis sp. nov., a novel species of the genus Dermabacter isolated from a clinical specimen.</title>
        <authorList>
            <person name="Park Y.K."/>
            <person name="Lee K.M."/>
            <person name="Lee W.K."/>
            <person name="Cho M.J."/>
            <person name="Lee H.S."/>
            <person name="Cho Y.G."/>
            <person name="Lee Y.C."/>
            <person name="Lee W.K."/>
            <person name="Seong W.K."/>
            <person name="Hwang K.J."/>
        </authorList>
    </citation>
    <scope>NUCLEOTIDE SEQUENCE [LARGE SCALE GENOMIC DNA]</scope>
    <source>
        <strain evidence="11 12">32T</strain>
    </source>
</reference>
<keyword evidence="10" id="KW-0479">Metal-binding</keyword>
<dbReference type="Proteomes" id="UP000815698">
    <property type="component" value="Chromosome"/>
</dbReference>
<dbReference type="Pfam" id="PF02537">
    <property type="entry name" value="CRCB"/>
    <property type="match status" value="1"/>
</dbReference>
<feature type="transmembrane region" description="Helical" evidence="10">
    <location>
        <begin position="115"/>
        <end position="141"/>
    </location>
</feature>
<evidence type="ECO:0000256" key="2">
    <source>
        <dbReference type="ARBA" id="ARBA00022475"/>
    </source>
</evidence>
<sequence length="187" mass="20017">MDDQERRESLRREDPLLRTAEFSAVTSTETTAIRTVRVPPKALPFRRGLWWVALGGTIGAVMRYALSVILPTTTTLTLVDLPWGTLAANILGCLILGALTGYWDENPPKYAQLQLVLGTGFCGGFTTMSTFTGEIAAIIGAGFPLEAFKYVTASVLVCVLAVVGGLLAGARVGAMSAREHIERGEES</sequence>
<evidence type="ECO:0000256" key="3">
    <source>
        <dbReference type="ARBA" id="ARBA00022692"/>
    </source>
</evidence>
<evidence type="ECO:0000256" key="5">
    <source>
        <dbReference type="ARBA" id="ARBA00023136"/>
    </source>
</evidence>
<feature type="transmembrane region" description="Helical" evidence="10">
    <location>
        <begin position="49"/>
        <end position="69"/>
    </location>
</feature>
<dbReference type="InterPro" id="IPR036259">
    <property type="entry name" value="MFS_trans_sf"/>
</dbReference>
<keyword evidence="10" id="KW-0915">Sodium</keyword>
<feature type="binding site" evidence="10">
    <location>
        <position position="123"/>
    </location>
    <ligand>
        <name>Na(+)</name>
        <dbReference type="ChEBI" id="CHEBI:29101"/>
        <note>structural</note>
    </ligand>
</feature>
<evidence type="ECO:0000256" key="4">
    <source>
        <dbReference type="ARBA" id="ARBA00022989"/>
    </source>
</evidence>
<keyword evidence="3 10" id="KW-0812">Transmembrane</keyword>
<feature type="transmembrane region" description="Helical" evidence="10">
    <location>
        <begin position="81"/>
        <end position="103"/>
    </location>
</feature>
<dbReference type="HAMAP" id="MF_00454">
    <property type="entry name" value="FluC"/>
    <property type="match status" value="1"/>
</dbReference>
<evidence type="ECO:0000313" key="11">
    <source>
        <dbReference type="EMBL" id="ATH95979.1"/>
    </source>
</evidence>
<name>A0ABM6PLU7_9MICO</name>
<evidence type="ECO:0000256" key="10">
    <source>
        <dbReference type="HAMAP-Rule" id="MF_00454"/>
    </source>
</evidence>
<comment type="activity regulation">
    <text evidence="10">Na(+) is not transported, but it plays an essential structural role and its presence is essential for fluoride channel function.</text>
</comment>
<keyword evidence="10" id="KW-0813">Transport</keyword>
<comment type="similarity">
    <text evidence="7 10">Belongs to the fluoride channel Fluc/FEX (TC 1.A.43) family.</text>
</comment>
<keyword evidence="6 10" id="KW-0407">Ion channel</keyword>
<dbReference type="PANTHER" id="PTHR28259">
    <property type="entry name" value="FLUORIDE EXPORT PROTEIN 1-RELATED"/>
    <property type="match status" value="1"/>
</dbReference>